<reference evidence="5 6" key="1">
    <citation type="submission" date="2023-11" db="EMBL/GenBank/DDBJ databases">
        <authorList>
            <person name="Xu M."/>
            <person name="Jiang T."/>
        </authorList>
    </citation>
    <scope>NUCLEOTIDE SEQUENCE [LARGE SCALE GENOMIC DNA]</scope>
    <source>
        <strain evidence="5 6">SD</strain>
    </source>
</reference>
<keyword evidence="6" id="KW-1185">Reference proteome</keyword>
<evidence type="ECO:0008006" key="7">
    <source>
        <dbReference type="Google" id="ProtNLM"/>
    </source>
</evidence>
<dbReference type="PANTHER" id="PTHR43179:SF12">
    <property type="entry name" value="GALACTOFURANOSYLTRANSFERASE GLFT2"/>
    <property type="match status" value="1"/>
</dbReference>
<accession>A0ABU4VE13</accession>
<keyword evidence="4" id="KW-0808">Transferase</keyword>
<comment type="pathway">
    <text evidence="1">Cell wall biogenesis; cell wall polysaccharide biosynthesis.</text>
</comment>
<dbReference type="PANTHER" id="PTHR43179">
    <property type="entry name" value="RHAMNOSYLTRANSFERASE WBBL"/>
    <property type="match status" value="1"/>
</dbReference>
<organism evidence="5 6">
    <name type="scientific">Patulibacter brassicae</name>
    <dbReference type="NCBI Taxonomy" id="1705717"/>
    <lineage>
        <taxon>Bacteria</taxon>
        <taxon>Bacillati</taxon>
        <taxon>Actinomycetota</taxon>
        <taxon>Thermoleophilia</taxon>
        <taxon>Solirubrobacterales</taxon>
        <taxon>Patulibacteraceae</taxon>
        <taxon>Patulibacter</taxon>
    </lineage>
</organism>
<evidence type="ECO:0000256" key="3">
    <source>
        <dbReference type="ARBA" id="ARBA00022676"/>
    </source>
</evidence>
<gene>
    <name evidence="5" type="ORF">SK069_00255</name>
</gene>
<comment type="similarity">
    <text evidence="2">Belongs to the glycosyltransferase 2 family.</text>
</comment>
<proteinExistence type="inferred from homology"/>
<evidence type="ECO:0000313" key="5">
    <source>
        <dbReference type="EMBL" id="MDX8150009.1"/>
    </source>
</evidence>
<name>A0ABU4VE13_9ACTN</name>
<comment type="caution">
    <text evidence="5">The sequence shown here is derived from an EMBL/GenBank/DDBJ whole genome shotgun (WGS) entry which is preliminary data.</text>
</comment>
<evidence type="ECO:0000313" key="6">
    <source>
        <dbReference type="Proteomes" id="UP001277761"/>
    </source>
</evidence>
<dbReference type="InterPro" id="IPR029044">
    <property type="entry name" value="Nucleotide-diphossugar_trans"/>
</dbReference>
<evidence type="ECO:0000256" key="1">
    <source>
        <dbReference type="ARBA" id="ARBA00004776"/>
    </source>
</evidence>
<sequence>MTAPISVVMPTGGRRPLARSLAAARASAAPVGGELVVAIDAAAGPEERARVAVEADEAGAGLAVGTRPGASATRNAGWRAASAPLVLLVDDDVLLDAGAVGAHLRAHADGAPNRATIGALRWPSDRRITAFERWVERALQFGYHEIGPDGRTGWWHLYTCDCAVRRAALERVGGLDAERFPFGYEDLDLGLRLHDALGGLDVRLLPDGGAVHDTRMTLGEWRSRIRRIARAERTWDAVHPDHPPTLGPRLRAAAADPTPRAGRWAAAIADLVPPPLARRDGWLATRAAIWWEHDLAARFVDEQRRLAAG</sequence>
<evidence type="ECO:0000256" key="4">
    <source>
        <dbReference type="ARBA" id="ARBA00022679"/>
    </source>
</evidence>
<dbReference type="EMBL" id="JAXAVX010000001">
    <property type="protein sequence ID" value="MDX8150009.1"/>
    <property type="molecule type" value="Genomic_DNA"/>
</dbReference>
<dbReference type="Proteomes" id="UP001277761">
    <property type="component" value="Unassembled WGS sequence"/>
</dbReference>
<protein>
    <recommendedName>
        <fullName evidence="7">Glycosyltransferase</fullName>
    </recommendedName>
</protein>
<keyword evidence="3" id="KW-0328">Glycosyltransferase</keyword>
<evidence type="ECO:0000256" key="2">
    <source>
        <dbReference type="ARBA" id="ARBA00006739"/>
    </source>
</evidence>
<dbReference type="RefSeq" id="WP_319952162.1">
    <property type="nucleotide sequence ID" value="NZ_JAXAVX010000001.1"/>
</dbReference>
<dbReference type="Gene3D" id="3.90.550.10">
    <property type="entry name" value="Spore Coat Polysaccharide Biosynthesis Protein SpsA, Chain A"/>
    <property type="match status" value="1"/>
</dbReference>
<dbReference type="SUPFAM" id="SSF53448">
    <property type="entry name" value="Nucleotide-diphospho-sugar transferases"/>
    <property type="match status" value="1"/>
</dbReference>